<sequence length="275" mass="25055">MAATTAAPELMPQKRPSSVASRIAIATASSLPTCGGTLVHPDPASSSVDEVRWRHYQAVASGAAPAAAAAAAGGGGGGLAAAFGGGLSLAGAPAAGAAGAAVPAPAGAPLSPFFPTPVRTLFPPTPPPAGPAAAGAGAGAGGLMGFGGAAAPAAPGSGGGGLLGFGGAAAPLFGAAPLGGAGGGLALGGLALGGLLPLGGGAALGADEMDTAEAPPDAEGQLRCIYAVGAAAGASPEEMRLVQVESYRAGRQVAPYWMSAGGAAPGVAGGGTAAQ</sequence>
<accession>A0A2J7ZWX7</accession>
<evidence type="ECO:0000313" key="2">
    <source>
        <dbReference type="Proteomes" id="UP000236333"/>
    </source>
</evidence>
<dbReference type="EMBL" id="PGGS01000360">
    <property type="protein sequence ID" value="PNH04780.1"/>
    <property type="molecule type" value="Genomic_DNA"/>
</dbReference>
<dbReference type="Proteomes" id="UP000236333">
    <property type="component" value="Unassembled WGS sequence"/>
</dbReference>
<evidence type="ECO:0000313" key="1">
    <source>
        <dbReference type="EMBL" id="PNH04780.1"/>
    </source>
</evidence>
<protein>
    <submittedName>
        <fullName evidence="1">Uncharacterized protein</fullName>
    </submittedName>
</protein>
<gene>
    <name evidence="1" type="ORF">TSOC_009014</name>
</gene>
<keyword evidence="2" id="KW-1185">Reference proteome</keyword>
<dbReference type="OrthoDB" id="534321at2759"/>
<proteinExistence type="predicted"/>
<organism evidence="1 2">
    <name type="scientific">Tetrabaena socialis</name>
    <dbReference type="NCBI Taxonomy" id="47790"/>
    <lineage>
        <taxon>Eukaryota</taxon>
        <taxon>Viridiplantae</taxon>
        <taxon>Chlorophyta</taxon>
        <taxon>core chlorophytes</taxon>
        <taxon>Chlorophyceae</taxon>
        <taxon>CS clade</taxon>
        <taxon>Chlamydomonadales</taxon>
        <taxon>Tetrabaenaceae</taxon>
        <taxon>Tetrabaena</taxon>
    </lineage>
</organism>
<reference evidence="1 2" key="1">
    <citation type="journal article" date="2017" name="Mol. Biol. Evol.">
        <title>The 4-celled Tetrabaena socialis nuclear genome reveals the essential components for genetic control of cell number at the origin of multicellularity in the volvocine lineage.</title>
        <authorList>
            <person name="Featherston J."/>
            <person name="Arakaki Y."/>
            <person name="Hanschen E.R."/>
            <person name="Ferris P.J."/>
            <person name="Michod R.E."/>
            <person name="Olson B.J.S.C."/>
            <person name="Nozaki H."/>
            <person name="Durand P.M."/>
        </authorList>
    </citation>
    <scope>NUCLEOTIDE SEQUENCE [LARGE SCALE GENOMIC DNA]</scope>
    <source>
        <strain evidence="1 2">NIES-571</strain>
    </source>
</reference>
<dbReference type="AlphaFoldDB" id="A0A2J7ZWX7"/>
<name>A0A2J7ZWX7_9CHLO</name>
<comment type="caution">
    <text evidence="1">The sequence shown here is derived from an EMBL/GenBank/DDBJ whole genome shotgun (WGS) entry which is preliminary data.</text>
</comment>